<dbReference type="InterPro" id="IPR011050">
    <property type="entry name" value="Pectin_lyase_fold/virulence"/>
</dbReference>
<dbReference type="PROSITE" id="PS51257">
    <property type="entry name" value="PROKAR_LIPOPROTEIN"/>
    <property type="match status" value="1"/>
</dbReference>
<name>A0ABY9WTP9_9BACT</name>
<gene>
    <name evidence="4" type="ORF">F0U60_25680</name>
</gene>
<accession>A0ABY9WTP9</accession>
<proteinExistence type="predicted"/>
<keyword evidence="2" id="KW-0732">Signal</keyword>
<dbReference type="RefSeq" id="WP_395824436.1">
    <property type="nucleotide sequence ID" value="NZ_CP043494.1"/>
</dbReference>
<keyword evidence="5" id="KW-1185">Reference proteome</keyword>
<feature type="domain" description="Right handed beta helix" evidence="3">
    <location>
        <begin position="207"/>
        <end position="376"/>
    </location>
</feature>
<dbReference type="Gene3D" id="2.160.20.10">
    <property type="entry name" value="Single-stranded right-handed beta-helix, Pectin lyase-like"/>
    <property type="match status" value="1"/>
</dbReference>
<reference evidence="4 5" key="1">
    <citation type="submission" date="2019-08" db="EMBL/GenBank/DDBJ databases">
        <title>Archangium and Cystobacter genomes.</title>
        <authorList>
            <person name="Chen I.-C.K."/>
            <person name="Wielgoss S."/>
        </authorList>
    </citation>
    <scope>NUCLEOTIDE SEQUENCE [LARGE SCALE GENOMIC DNA]</scope>
    <source>
        <strain evidence="4 5">Cbm 6</strain>
    </source>
</reference>
<feature type="signal peptide" evidence="2">
    <location>
        <begin position="1"/>
        <end position="18"/>
    </location>
</feature>
<dbReference type="InterPro" id="IPR051550">
    <property type="entry name" value="SCF-Subunits/Alg-Epimerases"/>
</dbReference>
<evidence type="ECO:0000259" key="3">
    <source>
        <dbReference type="Pfam" id="PF13229"/>
    </source>
</evidence>
<sequence>MKLSPRAYIVLASSLLLAACPSDPELGPGSEPSAPPLPASPNIPAKECTIDLARWNISNDGTRPDETTDGINAALQALVGEGCGRVKLPTGHYAIGKRLSDSYTGGIVLPSRMTLVMDDNTVLQLRPTDTWAYCVIDISNAHDVGVSGGSIIGDRDVHDFKVNGEEGHCICIEDESERVAIDRVRLSKAIGDGVLIVAQGEEGSSCKDISITNSEIFDNRRQGISIVGGMRVLIENNEIHHINGTAPQFGIDIESLKYKSQDITIRNNQFHHNRGGDFVNTDGRGVLLERNTMRDGDGNRYIDGPIIYWSNTDQIIRGNHITMALGSANGKMGILEYSHKTPRTNPTRNLVEENTLEGCSIDLMHDSLVTVRRNTVRNASIILYHVEDVELVENTIEKEGRSYSYMIHKSTGTASGNILNGTPYEIAITPDAPFSNWDGQ</sequence>
<dbReference type="SUPFAM" id="SSF51126">
    <property type="entry name" value="Pectin lyase-like"/>
    <property type="match status" value="1"/>
</dbReference>
<dbReference type="InterPro" id="IPR006626">
    <property type="entry name" value="PbH1"/>
</dbReference>
<feature type="chain" id="PRO_5046999225" evidence="2">
    <location>
        <begin position="19"/>
        <end position="440"/>
    </location>
</feature>
<organism evidence="4 5">
    <name type="scientific">Archangium minus</name>
    <dbReference type="NCBI Taxonomy" id="83450"/>
    <lineage>
        <taxon>Bacteria</taxon>
        <taxon>Pseudomonadati</taxon>
        <taxon>Myxococcota</taxon>
        <taxon>Myxococcia</taxon>
        <taxon>Myxococcales</taxon>
        <taxon>Cystobacterineae</taxon>
        <taxon>Archangiaceae</taxon>
        <taxon>Archangium</taxon>
    </lineage>
</organism>
<dbReference type="InterPro" id="IPR039448">
    <property type="entry name" value="Beta_helix"/>
</dbReference>
<evidence type="ECO:0000256" key="1">
    <source>
        <dbReference type="ARBA" id="ARBA00022737"/>
    </source>
</evidence>
<keyword evidence="1" id="KW-0677">Repeat</keyword>
<dbReference type="Proteomes" id="UP001611383">
    <property type="component" value="Chromosome"/>
</dbReference>
<evidence type="ECO:0000256" key="2">
    <source>
        <dbReference type="SAM" id="SignalP"/>
    </source>
</evidence>
<dbReference type="EMBL" id="CP043494">
    <property type="protein sequence ID" value="WNG47138.1"/>
    <property type="molecule type" value="Genomic_DNA"/>
</dbReference>
<dbReference type="PANTHER" id="PTHR22990:SF15">
    <property type="entry name" value="F-BOX ONLY PROTEIN 10"/>
    <property type="match status" value="1"/>
</dbReference>
<dbReference type="Pfam" id="PF13229">
    <property type="entry name" value="Beta_helix"/>
    <property type="match status" value="1"/>
</dbReference>
<evidence type="ECO:0000313" key="4">
    <source>
        <dbReference type="EMBL" id="WNG47138.1"/>
    </source>
</evidence>
<evidence type="ECO:0000313" key="5">
    <source>
        <dbReference type="Proteomes" id="UP001611383"/>
    </source>
</evidence>
<protein>
    <submittedName>
        <fullName evidence="4">Right-handed parallel beta-helix repeat-containing protein</fullName>
    </submittedName>
</protein>
<dbReference type="SMART" id="SM00710">
    <property type="entry name" value="PbH1"/>
    <property type="match status" value="5"/>
</dbReference>
<dbReference type="InterPro" id="IPR012334">
    <property type="entry name" value="Pectin_lyas_fold"/>
</dbReference>
<dbReference type="PANTHER" id="PTHR22990">
    <property type="entry name" value="F-BOX ONLY PROTEIN"/>
    <property type="match status" value="1"/>
</dbReference>